<proteinExistence type="predicted"/>
<name>A0A915EU26_9BILA</name>
<evidence type="ECO:0000313" key="2">
    <source>
        <dbReference type="WBParaSite" id="jg9527"/>
    </source>
</evidence>
<accession>A0A915EU26</accession>
<dbReference type="InterPro" id="IPR026791">
    <property type="entry name" value="DOCK"/>
</dbReference>
<reference evidence="2" key="1">
    <citation type="submission" date="2022-11" db="UniProtKB">
        <authorList>
            <consortium name="WormBaseParasite"/>
        </authorList>
    </citation>
    <scope>IDENTIFICATION</scope>
</reference>
<dbReference type="GO" id="GO:0007264">
    <property type="term" value="P:small GTPase-mediated signal transduction"/>
    <property type="evidence" value="ECO:0007669"/>
    <property type="project" value="InterPro"/>
</dbReference>
<protein>
    <submittedName>
        <fullName evidence="2">Uncharacterized protein</fullName>
    </submittedName>
</protein>
<dbReference type="PANTHER" id="PTHR23317:SF26">
    <property type="entry name" value="ZIZIMIN, ISOFORM K"/>
    <property type="match status" value="1"/>
</dbReference>
<dbReference type="Proteomes" id="UP000887574">
    <property type="component" value="Unplaced"/>
</dbReference>
<keyword evidence="1" id="KW-1185">Reference proteome</keyword>
<organism evidence="1 2">
    <name type="scientific">Ditylenchus dipsaci</name>
    <dbReference type="NCBI Taxonomy" id="166011"/>
    <lineage>
        <taxon>Eukaryota</taxon>
        <taxon>Metazoa</taxon>
        <taxon>Ecdysozoa</taxon>
        <taxon>Nematoda</taxon>
        <taxon>Chromadorea</taxon>
        <taxon>Rhabditida</taxon>
        <taxon>Tylenchina</taxon>
        <taxon>Tylenchomorpha</taxon>
        <taxon>Sphaerularioidea</taxon>
        <taxon>Anguinidae</taxon>
        <taxon>Anguininae</taxon>
        <taxon>Ditylenchus</taxon>
    </lineage>
</organism>
<sequence length="786" mass="88504">MVENYTNAFHGFNDEQKCLACVDIYHLIPFLHIIINRLLILLVSSPSDEVALNTLNVLVVIVDRVAENKSRHEILRDFVYYHLRYIVSIDTEESTHSALVKYLPMLIRTVQGDNKAVASIFRQLWFFVDCIVKCMAQWLIRNKMFKTPRRDRFPTEVLYRVEGFVQFVTTQIIHKHKDLPVESRQANLSLANFLKYCLSLTDRYAIMNQIHYAVEKLDQNSSRSLRVFKLELLQVLCGHEHWLPYVYRCSPIKTGVSGGLIAKFFAQIFSTTTAILESTEADRYANYVEHFYLSSVYCQTHFLSGIVFQELAAALRDPREYRRQVIQLMRNLLAKHSADTRYTDSSAQNRIAMLYTPVIRLVIENIRELEATAKVSAESPNLNTDNSSLLSSSLGISKNLRSSTTKAATLPSDTSNAPSQNPASIATFSEKLDKTEARDLILCVLYVLNKLPKKTVGALCGSGSQTSSTNVYLDFIRVLELALFMFRYRGRSYHVREQAKRQRSSMKTLVNFQTSERSCTMDSHLSSSTASSGVHNILNVDEEAIDGSIGQTATSSMSFLQDCHLTQEVALIVLEVCQTLANQIATRAKQLNSDTIDMAFKRLLDVEIQLLSPSWPENVRLHALAGLAVFINLILPKWTFGVLVLLDQSFAAATQLQICQGPDCRSCFASVSFAQRFDVASAHYCKHLDSNPLSADNTNPSLATERLGRPGSQTGVALADLLSHKPVLLTPGSSRFERGLSALESLVQNHGEKRISLFEKGVLELIKQLRGFWTPLAQSTRRTMIL</sequence>
<dbReference type="GO" id="GO:0005085">
    <property type="term" value="F:guanyl-nucleotide exchange factor activity"/>
    <property type="evidence" value="ECO:0007669"/>
    <property type="project" value="InterPro"/>
</dbReference>
<dbReference type="PANTHER" id="PTHR23317">
    <property type="entry name" value="DEDICATOR OF CYTOKINESIS DOCK"/>
    <property type="match status" value="1"/>
</dbReference>
<evidence type="ECO:0000313" key="1">
    <source>
        <dbReference type="Proteomes" id="UP000887574"/>
    </source>
</evidence>
<dbReference type="WBParaSite" id="jg9527">
    <property type="protein sequence ID" value="jg9527"/>
    <property type="gene ID" value="jg9527"/>
</dbReference>
<dbReference type="AlphaFoldDB" id="A0A915EU26"/>